<dbReference type="Pfam" id="PF01546">
    <property type="entry name" value="Peptidase_M20"/>
    <property type="match status" value="1"/>
</dbReference>
<dbReference type="PANTHER" id="PTHR11014">
    <property type="entry name" value="PEPTIDASE M20 FAMILY MEMBER"/>
    <property type="match status" value="1"/>
</dbReference>
<dbReference type="GO" id="GO:0016787">
    <property type="term" value="F:hydrolase activity"/>
    <property type="evidence" value="ECO:0007669"/>
    <property type="project" value="UniProtKB-KW"/>
</dbReference>
<dbReference type="Gene3D" id="3.40.630.10">
    <property type="entry name" value="Zn peptidases"/>
    <property type="match status" value="1"/>
</dbReference>
<dbReference type="InterPro" id="IPR036264">
    <property type="entry name" value="Bact_exopeptidase_dim_dom"/>
</dbReference>
<evidence type="ECO:0000256" key="2">
    <source>
        <dbReference type="ARBA" id="ARBA00022801"/>
    </source>
</evidence>
<evidence type="ECO:0000259" key="4">
    <source>
        <dbReference type="Pfam" id="PF07687"/>
    </source>
</evidence>
<dbReference type="SUPFAM" id="SSF53187">
    <property type="entry name" value="Zn-dependent exopeptidases"/>
    <property type="match status" value="1"/>
</dbReference>
<feature type="compositionally biased region" description="Pro residues" evidence="3">
    <location>
        <begin position="10"/>
        <end position="20"/>
    </location>
</feature>
<evidence type="ECO:0000313" key="5">
    <source>
        <dbReference type="EMBL" id="CAJ1964851.1"/>
    </source>
</evidence>
<reference evidence="5" key="1">
    <citation type="submission" date="2023-08" db="EMBL/GenBank/DDBJ databases">
        <authorList>
            <person name="Audoor S."/>
            <person name="Bilcke G."/>
        </authorList>
    </citation>
    <scope>NUCLEOTIDE SEQUENCE</scope>
</reference>
<dbReference type="InterPro" id="IPR011650">
    <property type="entry name" value="Peptidase_M20_dimer"/>
</dbReference>
<dbReference type="EMBL" id="CAKOGP040002202">
    <property type="protein sequence ID" value="CAJ1964851.1"/>
    <property type="molecule type" value="Genomic_DNA"/>
</dbReference>
<dbReference type="AlphaFoldDB" id="A0AAD2G6V3"/>
<comment type="caution">
    <text evidence="5">The sequence shown here is derived from an EMBL/GenBank/DDBJ whole genome shotgun (WGS) entry which is preliminary data.</text>
</comment>
<sequence>MVPALVVTPPVDPEPTPPAASPTADQFGPMKVVKSTDKATKVKPRNKVVDAFFNGGGTSEDLMQEIKTLTARQQDFLLTTRRDLHKCPELMYNEKKTSDYIQKALKKNKIAFTTGWGVNTSPDRIPGDGGYGIVADIGTRKEPCVLLRADMDGLPIMEKTVGIDDFMSTNPGVMHACGNDGHTAMLLAAASILKGMERSIKGTVRLVFQPAAQGGAGAKRMVEEGLLTDDPQPQHAFAMNVNPKVATGIIASRPGTVKAAAERFEITIHGVGGHAAMPHLTVDPIVTASSIVMNLQTLISRSLSPLESGVCSVTKFDAGSAFNVIPASAVLRGTIRALTTEILMDLKGKVEQVVTSTAEMHGCEAGVTYSVDYYPPTVNDEVLYEEFSKEIGAMLSVTGEVVEIEPGMGAEDFGFISEEIPSSYFTIGQGSGTNPPTNVGVHHPHFALDESILPQGVELHVNLALRCLHMLGEVDSDTNCSIPHVIGVK</sequence>
<evidence type="ECO:0000313" key="6">
    <source>
        <dbReference type="Proteomes" id="UP001295423"/>
    </source>
</evidence>
<keyword evidence="2" id="KW-0378">Hydrolase</keyword>
<dbReference type="FunFam" id="3.30.70.360:FF:000001">
    <property type="entry name" value="N-acetyldiaminopimelate deacetylase"/>
    <property type="match status" value="1"/>
</dbReference>
<evidence type="ECO:0000256" key="3">
    <source>
        <dbReference type="SAM" id="MobiDB-lite"/>
    </source>
</evidence>
<dbReference type="InterPro" id="IPR017439">
    <property type="entry name" value="Amidohydrolase"/>
</dbReference>
<evidence type="ECO:0000256" key="1">
    <source>
        <dbReference type="ARBA" id="ARBA00006153"/>
    </source>
</evidence>
<organism evidence="5 6">
    <name type="scientific">Cylindrotheca closterium</name>
    <dbReference type="NCBI Taxonomy" id="2856"/>
    <lineage>
        <taxon>Eukaryota</taxon>
        <taxon>Sar</taxon>
        <taxon>Stramenopiles</taxon>
        <taxon>Ochrophyta</taxon>
        <taxon>Bacillariophyta</taxon>
        <taxon>Bacillariophyceae</taxon>
        <taxon>Bacillariophycidae</taxon>
        <taxon>Bacillariales</taxon>
        <taxon>Bacillariaceae</taxon>
        <taxon>Cylindrotheca</taxon>
    </lineage>
</organism>
<dbReference type="InterPro" id="IPR002933">
    <property type="entry name" value="Peptidase_M20"/>
</dbReference>
<dbReference type="Gene3D" id="3.30.70.360">
    <property type="match status" value="1"/>
</dbReference>
<gene>
    <name evidence="5" type="ORF">CYCCA115_LOCUS20825</name>
</gene>
<dbReference type="SUPFAM" id="SSF55031">
    <property type="entry name" value="Bacterial exopeptidase dimerisation domain"/>
    <property type="match status" value="1"/>
</dbReference>
<accession>A0AAD2G6V3</accession>
<keyword evidence="6" id="KW-1185">Reference proteome</keyword>
<feature type="region of interest" description="Disordered" evidence="3">
    <location>
        <begin position="1"/>
        <end position="27"/>
    </location>
</feature>
<feature type="domain" description="Peptidase M20 dimerisation" evidence="4">
    <location>
        <begin position="264"/>
        <end position="358"/>
    </location>
</feature>
<protein>
    <recommendedName>
        <fullName evidence="4">Peptidase M20 dimerisation domain-containing protein</fullName>
    </recommendedName>
</protein>
<dbReference type="Proteomes" id="UP001295423">
    <property type="component" value="Unassembled WGS sequence"/>
</dbReference>
<dbReference type="NCBIfam" id="TIGR01891">
    <property type="entry name" value="amidohydrolases"/>
    <property type="match status" value="1"/>
</dbReference>
<comment type="similarity">
    <text evidence="1">Belongs to the peptidase M20 family.</text>
</comment>
<name>A0AAD2G6V3_9STRA</name>
<proteinExistence type="inferred from homology"/>
<dbReference type="PANTHER" id="PTHR11014:SF63">
    <property type="entry name" value="METALLOPEPTIDASE, PUTATIVE (AFU_ORTHOLOGUE AFUA_6G09600)-RELATED"/>
    <property type="match status" value="1"/>
</dbReference>
<dbReference type="Pfam" id="PF07687">
    <property type="entry name" value="M20_dimer"/>
    <property type="match status" value="1"/>
</dbReference>